<gene>
    <name evidence="1" type="ORF">Tci_889433</name>
</gene>
<dbReference type="EMBL" id="BKCJ011300449">
    <property type="protein sequence ID" value="GFD17464.1"/>
    <property type="molecule type" value="Genomic_DNA"/>
</dbReference>
<proteinExistence type="predicted"/>
<dbReference type="GO" id="GO:0003964">
    <property type="term" value="F:RNA-directed DNA polymerase activity"/>
    <property type="evidence" value="ECO:0007669"/>
    <property type="project" value="UniProtKB-KW"/>
</dbReference>
<accession>A0A699UCL1</accession>
<reference evidence="1" key="1">
    <citation type="journal article" date="2019" name="Sci. Rep.">
        <title>Draft genome of Tanacetum cinerariifolium, the natural source of mosquito coil.</title>
        <authorList>
            <person name="Yamashiro T."/>
            <person name="Shiraishi A."/>
            <person name="Satake H."/>
            <person name="Nakayama K."/>
        </authorList>
    </citation>
    <scope>NUCLEOTIDE SEQUENCE</scope>
</reference>
<protein>
    <submittedName>
        <fullName evidence="1">RNA-directed DNA polymerase, eukaryota</fullName>
    </submittedName>
</protein>
<dbReference type="Gene3D" id="3.60.10.10">
    <property type="entry name" value="Endonuclease/exonuclease/phosphatase"/>
    <property type="match status" value="1"/>
</dbReference>
<keyword evidence="1" id="KW-0548">Nucleotidyltransferase</keyword>
<keyword evidence="1" id="KW-0695">RNA-directed DNA polymerase</keyword>
<sequence>MESMDLRCVKSCWGNYAFEYTHSNSVDNSGGILCVWDPGSFQKRNHTISDSFAILRGVWLNNGADLLVVVVYGPHDQREKRTLWDYLSHTMNSWKGEIVMMGDFNEV</sequence>
<dbReference type="SUPFAM" id="SSF56219">
    <property type="entry name" value="DNase I-like"/>
    <property type="match status" value="1"/>
</dbReference>
<keyword evidence="1" id="KW-0808">Transferase</keyword>
<name>A0A699UCL1_TANCI</name>
<comment type="caution">
    <text evidence="1">The sequence shown here is derived from an EMBL/GenBank/DDBJ whole genome shotgun (WGS) entry which is preliminary data.</text>
</comment>
<dbReference type="AlphaFoldDB" id="A0A699UCL1"/>
<dbReference type="InterPro" id="IPR036691">
    <property type="entry name" value="Endo/exonu/phosph_ase_sf"/>
</dbReference>
<organism evidence="1">
    <name type="scientific">Tanacetum cinerariifolium</name>
    <name type="common">Dalmatian daisy</name>
    <name type="synonym">Chrysanthemum cinerariifolium</name>
    <dbReference type="NCBI Taxonomy" id="118510"/>
    <lineage>
        <taxon>Eukaryota</taxon>
        <taxon>Viridiplantae</taxon>
        <taxon>Streptophyta</taxon>
        <taxon>Embryophyta</taxon>
        <taxon>Tracheophyta</taxon>
        <taxon>Spermatophyta</taxon>
        <taxon>Magnoliopsida</taxon>
        <taxon>eudicotyledons</taxon>
        <taxon>Gunneridae</taxon>
        <taxon>Pentapetalae</taxon>
        <taxon>asterids</taxon>
        <taxon>campanulids</taxon>
        <taxon>Asterales</taxon>
        <taxon>Asteraceae</taxon>
        <taxon>Asteroideae</taxon>
        <taxon>Anthemideae</taxon>
        <taxon>Anthemidinae</taxon>
        <taxon>Tanacetum</taxon>
    </lineage>
</organism>
<evidence type="ECO:0000313" key="1">
    <source>
        <dbReference type="EMBL" id="GFD17464.1"/>
    </source>
</evidence>